<organism evidence="3 4">
    <name type="scientific">Sphingomonas leidyi</name>
    <dbReference type="NCBI Taxonomy" id="68569"/>
    <lineage>
        <taxon>Bacteria</taxon>
        <taxon>Pseudomonadati</taxon>
        <taxon>Pseudomonadota</taxon>
        <taxon>Alphaproteobacteria</taxon>
        <taxon>Sphingomonadales</taxon>
        <taxon>Sphingomonadaceae</taxon>
        <taxon>Sphingomonas</taxon>
    </lineage>
</organism>
<feature type="signal peptide" evidence="1">
    <location>
        <begin position="1"/>
        <end position="23"/>
    </location>
</feature>
<proteinExistence type="predicted"/>
<dbReference type="Pfam" id="PF00144">
    <property type="entry name" value="Beta-lactamase"/>
    <property type="match status" value="1"/>
</dbReference>
<evidence type="ECO:0000313" key="4">
    <source>
        <dbReference type="Proteomes" id="UP000564677"/>
    </source>
</evidence>
<dbReference type="PANTHER" id="PTHR43283:SF18">
    <property type="match status" value="1"/>
</dbReference>
<evidence type="ECO:0000259" key="2">
    <source>
        <dbReference type="Pfam" id="PF00144"/>
    </source>
</evidence>
<dbReference type="AlphaFoldDB" id="A0A7X5V015"/>
<comment type="caution">
    <text evidence="3">The sequence shown here is derived from an EMBL/GenBank/DDBJ whole genome shotgun (WGS) entry which is preliminary data.</text>
</comment>
<protein>
    <submittedName>
        <fullName evidence="3">CubicO group peptidase (Beta-lactamase class C family)</fullName>
    </submittedName>
</protein>
<evidence type="ECO:0000256" key="1">
    <source>
        <dbReference type="SAM" id="SignalP"/>
    </source>
</evidence>
<dbReference type="RefSeq" id="WP_167299526.1">
    <property type="nucleotide sequence ID" value="NZ_JAASQV010000002.1"/>
</dbReference>
<keyword evidence="4" id="KW-1185">Reference proteome</keyword>
<evidence type="ECO:0000313" key="3">
    <source>
        <dbReference type="EMBL" id="NIJ65080.1"/>
    </source>
</evidence>
<dbReference type="EMBL" id="JAASQV010000002">
    <property type="protein sequence ID" value="NIJ65080.1"/>
    <property type="molecule type" value="Genomic_DNA"/>
</dbReference>
<feature type="chain" id="PRO_5031047189" evidence="1">
    <location>
        <begin position="24"/>
        <end position="381"/>
    </location>
</feature>
<dbReference type="Proteomes" id="UP000564677">
    <property type="component" value="Unassembled WGS sequence"/>
</dbReference>
<accession>A0A7X5V015</accession>
<reference evidence="3 4" key="1">
    <citation type="submission" date="2020-03" db="EMBL/GenBank/DDBJ databases">
        <title>Genomic Encyclopedia of Type Strains, Phase IV (KMG-IV): sequencing the most valuable type-strain genomes for metagenomic binning, comparative biology and taxonomic classification.</title>
        <authorList>
            <person name="Goeker M."/>
        </authorList>
    </citation>
    <scope>NUCLEOTIDE SEQUENCE [LARGE SCALE GENOMIC DNA]</scope>
    <source>
        <strain evidence="3 4">DSM 4733</strain>
    </source>
</reference>
<dbReference type="InterPro" id="IPR050789">
    <property type="entry name" value="Diverse_Enzym_Activities"/>
</dbReference>
<keyword evidence="1" id="KW-0732">Signal</keyword>
<sequence>MRRSVRYGLAGLLALGGAAPAAADTPPVDLEPAVRAAMAETGARGVAIAQIADGKVVMVRAYGARNAKGDPLTADTIMYGASLTKAVFGYLVTELAAEGRLDLDAPIAAMLPKPLPDYGNLDAYGHWGDLAGDARWRRVTPRHALNHATGFANFAFLEPGGKLRFHFDPGTGYAYSGEGISLLQFGIEQGLGLSVEKELQRRFFAPLGMTRTSLIWQDGFGTNLADGWDAQGKPEPHDDRSRVRAAGSMDTTIHDLAEMTAAMVRGYGLPKRWRVAYARGTQAIASRTQFPTLDNPAGPGEGTDAKAALGVVAFTGPQGPGWFKGGHNDVTANTMVCLERGRRCVLILGNDVRIERAFPKLVRAALGETGVPYRWEYGFGE</sequence>
<dbReference type="PANTHER" id="PTHR43283">
    <property type="entry name" value="BETA-LACTAMASE-RELATED"/>
    <property type="match status" value="1"/>
</dbReference>
<name>A0A7X5V015_9SPHN</name>
<dbReference type="Gene3D" id="3.40.710.10">
    <property type="entry name" value="DD-peptidase/beta-lactamase superfamily"/>
    <property type="match status" value="1"/>
</dbReference>
<gene>
    <name evidence="3" type="ORF">FHR20_002042</name>
</gene>
<dbReference type="InterPro" id="IPR001466">
    <property type="entry name" value="Beta-lactam-related"/>
</dbReference>
<feature type="domain" description="Beta-lactamase-related" evidence="2">
    <location>
        <begin position="33"/>
        <end position="340"/>
    </location>
</feature>
<dbReference type="SUPFAM" id="SSF56601">
    <property type="entry name" value="beta-lactamase/transpeptidase-like"/>
    <property type="match status" value="1"/>
</dbReference>
<dbReference type="InterPro" id="IPR012338">
    <property type="entry name" value="Beta-lactam/transpept-like"/>
</dbReference>